<proteinExistence type="predicted"/>
<feature type="domain" description="4Fe-4S ferredoxin-type" evidence="2">
    <location>
        <begin position="916"/>
        <end position="946"/>
    </location>
</feature>
<dbReference type="InterPro" id="IPR017896">
    <property type="entry name" value="4Fe4S_Fe-S-bd"/>
</dbReference>
<dbReference type="EMBL" id="JMCC02000061">
    <property type="protein sequence ID" value="KIG15019.1"/>
    <property type="molecule type" value="Genomic_DNA"/>
</dbReference>
<evidence type="ECO:0000313" key="3">
    <source>
        <dbReference type="EMBL" id="KIG15019.1"/>
    </source>
</evidence>
<dbReference type="CDD" id="cd02784">
    <property type="entry name" value="MopB_CT_PHLH"/>
    <property type="match status" value="1"/>
</dbReference>
<name>A0A0C1ZBD5_9BACT</name>
<protein>
    <submittedName>
        <fullName evidence="3">Molybdopterin oxidoreductase, iron-sulfur binding subunit</fullName>
    </submittedName>
</protein>
<sequence>MTSQPSETKKPNQALKTYWSSIARRKTKLNVLGSAGAGAEFPPGADELVVEGGASRRKFMGLLGASTALAGLTSTGCVRKPVQNIMPFAKRPEDLIPGVPTYYATAVQVGATVMGLLVESQDGRPTKIEGNPQHSGSQGATDVWAQATILNLYDPERSTTPRSKTVSAHAFAAPGQGVQAKEQVAHGMCERLRELTLEDTKSIDAGNAAKTKCEALIESSGVWNVYIGEDGREVTELSVEWDTQVPTNWGDAWAALSEKFAALHGAGGEGVALVVPGSLSPSFRALQQRFVQTYPKAMVVLDDPTYPINSIRAAEMVAGEGARAFHSLEEATVIVAADSDFLGIEQDHVRLAREYGKRRKLAKPEDTAGMNRLYVVEPHLTSTGAQADERLRLPAGDVIDFLAALIVTLVEDHGVALPPGSEQFASVIGPRGQFDLRTQRFVAALAEDLFKRIQPGAADQIGQSKTERVCVLVGERQPPLAHGLAYLLNATLLSASANPPGPLRFNHRLDTVPYADLTALAAGLEAKTIHTVVCLGTNPVYDAPGKLGLADKLASAKLVVHAGTHHDETGQIAHWHLPLSHFLEAWGDLEAIDGTTSIQQPLIAPLHDSRSALEILSMLVPHQDAASGEWALSSVEKPGDKLVRDYWNSEIASASARTGNPATLSDRVWRRWLHEGLVSGIARSPTMVRPNKWQPFADMMVGRRVEEGPYEINFHLDPKVLAGEFSNNGWMQELPHPISKLTWDNGAYISAVTARELGVENGDNLAIKVGDASISVPAWIAPGQHDHTVSLALGYGRRGIGTVADEAGFDVNPLRRDEARWFVRGEVSRGSGNHLLVSTQDYGLLDPDGEAGTPILNYDARPIYRETDTAGFKKDPNFSQKGDLMPKERLKEPWSRYDQATHPTLSVPIMHGPHQWAMSIDLNSCISCNACVIACQAENNIPVVGKKEVSNGREMHWMRIDRYYTGPEDNPDAVVMPMLCQHCETAPCENVCPVAATVHSPEGLNEMAYNRCIGTRYCANNCPYKVRRFNFFHYNEYIPLTEQMQKNPDVTVRFRGVIEKCSYCVQRINSAKIEAHIDGRDKVRDGEVVTACEQVCPTQAIVFGDISDPGSRVSELKYSTRNEDYREREQSLREYAVLQDLLTKPRTTYLARVRNPNPKLA</sequence>
<dbReference type="Proteomes" id="UP000031599">
    <property type="component" value="Unassembled WGS sequence"/>
</dbReference>
<reference evidence="3 4" key="1">
    <citation type="submission" date="2014-12" db="EMBL/GenBank/DDBJ databases">
        <title>Genome assembly of Enhygromyxa salina DSM 15201.</title>
        <authorList>
            <person name="Sharma G."/>
            <person name="Subramanian S."/>
        </authorList>
    </citation>
    <scope>NUCLEOTIDE SEQUENCE [LARGE SCALE GENOMIC DNA]</scope>
    <source>
        <strain evidence="3 4">DSM 15201</strain>
    </source>
</reference>
<dbReference type="AlphaFoldDB" id="A0A0C1ZBD5"/>
<organism evidence="3 4">
    <name type="scientific">Enhygromyxa salina</name>
    <dbReference type="NCBI Taxonomy" id="215803"/>
    <lineage>
        <taxon>Bacteria</taxon>
        <taxon>Pseudomonadati</taxon>
        <taxon>Myxococcota</taxon>
        <taxon>Polyangia</taxon>
        <taxon>Nannocystales</taxon>
        <taxon>Nannocystaceae</taxon>
        <taxon>Enhygromyxa</taxon>
    </lineage>
</organism>
<dbReference type="PROSITE" id="PS51379">
    <property type="entry name" value="4FE4S_FER_2"/>
    <property type="match status" value="3"/>
</dbReference>
<dbReference type="SUPFAM" id="SSF50692">
    <property type="entry name" value="ADC-like"/>
    <property type="match status" value="1"/>
</dbReference>
<evidence type="ECO:0000259" key="2">
    <source>
        <dbReference type="PROSITE" id="PS51379"/>
    </source>
</evidence>
<feature type="domain" description="4Fe-4S ferredoxin-type" evidence="2">
    <location>
        <begin position="971"/>
        <end position="1002"/>
    </location>
</feature>
<feature type="domain" description="4Fe-4S ferredoxin-type" evidence="2">
    <location>
        <begin position="1003"/>
        <end position="1032"/>
    </location>
</feature>
<dbReference type="SUPFAM" id="SSF54862">
    <property type="entry name" value="4Fe-4S ferredoxins"/>
    <property type="match status" value="1"/>
</dbReference>
<dbReference type="Gene3D" id="3.40.50.740">
    <property type="match status" value="1"/>
</dbReference>
<dbReference type="RefSeq" id="WP_052552392.1">
    <property type="nucleotide sequence ID" value="NZ_JMCC02000061.1"/>
</dbReference>
<keyword evidence="1" id="KW-0479">Metal-binding</keyword>
<dbReference type="InterPro" id="IPR006656">
    <property type="entry name" value="Mopterin_OxRdtase"/>
</dbReference>
<evidence type="ECO:0000256" key="1">
    <source>
        <dbReference type="ARBA" id="ARBA00022723"/>
    </source>
</evidence>
<dbReference type="Pfam" id="PF13247">
    <property type="entry name" value="Fer4_11"/>
    <property type="match status" value="1"/>
</dbReference>
<gene>
    <name evidence="3" type="ORF">DB30_06051</name>
</gene>
<dbReference type="PANTHER" id="PTHR42783:SF3">
    <property type="entry name" value="GLUTAMATE SYNTHASE [NADPH] SMALL CHAIN-RELATED"/>
    <property type="match status" value="1"/>
</dbReference>
<dbReference type="InterPro" id="IPR009010">
    <property type="entry name" value="Asp_de-COase-like_dom_sf"/>
</dbReference>
<evidence type="ECO:0000313" key="4">
    <source>
        <dbReference type="Proteomes" id="UP000031599"/>
    </source>
</evidence>
<dbReference type="GO" id="GO:0046872">
    <property type="term" value="F:metal ion binding"/>
    <property type="evidence" value="ECO:0007669"/>
    <property type="project" value="UniProtKB-KW"/>
</dbReference>
<comment type="caution">
    <text evidence="3">The sequence shown here is derived from an EMBL/GenBank/DDBJ whole genome shotgun (WGS) entry which is preliminary data.</text>
</comment>
<dbReference type="Pfam" id="PF00384">
    <property type="entry name" value="Molybdopterin"/>
    <property type="match status" value="1"/>
</dbReference>
<accession>A0A0C1ZBD5</accession>
<dbReference type="SUPFAM" id="SSF53706">
    <property type="entry name" value="Formate dehydrogenase/DMSO reductase, domains 1-3"/>
    <property type="match status" value="1"/>
</dbReference>
<dbReference type="Gene3D" id="2.20.25.90">
    <property type="entry name" value="ADC-like domains"/>
    <property type="match status" value="1"/>
</dbReference>
<dbReference type="CDD" id="cd10551">
    <property type="entry name" value="PsrB"/>
    <property type="match status" value="1"/>
</dbReference>
<dbReference type="Gene3D" id="2.40.40.20">
    <property type="match status" value="1"/>
</dbReference>
<dbReference type="GO" id="GO:0016491">
    <property type="term" value="F:oxidoreductase activity"/>
    <property type="evidence" value="ECO:0007669"/>
    <property type="project" value="InterPro"/>
</dbReference>
<dbReference type="PANTHER" id="PTHR42783">
    <property type="entry name" value="GLUTAMATE SYNTHASE [NADPH] SMALL CHAIN"/>
    <property type="match status" value="1"/>
</dbReference>
<dbReference type="Gene3D" id="3.30.70.20">
    <property type="match status" value="2"/>
</dbReference>